<dbReference type="Gene3D" id="3.40.50.1820">
    <property type="entry name" value="alpha/beta hydrolase"/>
    <property type="match status" value="1"/>
</dbReference>
<keyword evidence="2" id="KW-0472">Membrane</keyword>
<accession>A0ABP7NS34</accession>
<reference evidence="4" key="1">
    <citation type="journal article" date="2019" name="Int. J. Syst. Evol. Microbiol.">
        <title>The Global Catalogue of Microorganisms (GCM) 10K type strain sequencing project: providing services to taxonomists for standard genome sequencing and annotation.</title>
        <authorList>
            <consortium name="The Broad Institute Genomics Platform"/>
            <consortium name="The Broad Institute Genome Sequencing Center for Infectious Disease"/>
            <person name="Wu L."/>
            <person name="Ma J."/>
        </authorList>
    </citation>
    <scope>NUCLEOTIDE SEQUENCE [LARGE SCALE GENOMIC DNA]</scope>
    <source>
        <strain evidence="4">JCM 16923</strain>
    </source>
</reference>
<dbReference type="SUPFAM" id="SSF53474">
    <property type="entry name" value="alpha/beta-Hydrolases"/>
    <property type="match status" value="1"/>
</dbReference>
<feature type="region of interest" description="Disordered" evidence="1">
    <location>
        <begin position="780"/>
        <end position="806"/>
    </location>
</feature>
<feature type="transmembrane region" description="Helical" evidence="2">
    <location>
        <begin position="94"/>
        <end position="114"/>
    </location>
</feature>
<feature type="transmembrane region" description="Helical" evidence="2">
    <location>
        <begin position="311"/>
        <end position="331"/>
    </location>
</feature>
<evidence type="ECO:0000256" key="2">
    <source>
        <dbReference type="SAM" id="Phobius"/>
    </source>
</evidence>
<feature type="transmembrane region" description="Helical" evidence="2">
    <location>
        <begin position="394"/>
        <end position="418"/>
    </location>
</feature>
<feature type="transmembrane region" description="Helical" evidence="2">
    <location>
        <begin position="126"/>
        <end position="148"/>
    </location>
</feature>
<keyword evidence="4" id="KW-1185">Reference proteome</keyword>
<feature type="transmembrane region" description="Helical" evidence="2">
    <location>
        <begin position="508"/>
        <end position="530"/>
    </location>
</feature>
<dbReference type="RefSeq" id="WP_344781009.1">
    <property type="nucleotide sequence ID" value="NZ_BAAAZW010000002.1"/>
</dbReference>
<protein>
    <recommendedName>
        <fullName evidence="5">Integral membrane protein</fullName>
    </recommendedName>
</protein>
<keyword evidence="2" id="KW-1133">Transmembrane helix</keyword>
<proteinExistence type="predicted"/>
<feature type="transmembrane region" description="Helical" evidence="2">
    <location>
        <begin position="536"/>
        <end position="557"/>
    </location>
</feature>
<dbReference type="EMBL" id="BAAAZW010000002">
    <property type="protein sequence ID" value="GAA3952966.1"/>
    <property type="molecule type" value="Genomic_DNA"/>
</dbReference>
<feature type="transmembrane region" description="Helical" evidence="2">
    <location>
        <begin position="269"/>
        <end position="290"/>
    </location>
</feature>
<comment type="caution">
    <text evidence="3">The sequence shown here is derived from an EMBL/GenBank/DDBJ whole genome shotgun (WGS) entry which is preliminary data.</text>
</comment>
<keyword evidence="2" id="KW-0812">Transmembrane</keyword>
<evidence type="ECO:0008006" key="5">
    <source>
        <dbReference type="Google" id="ProtNLM"/>
    </source>
</evidence>
<evidence type="ECO:0000256" key="1">
    <source>
        <dbReference type="SAM" id="MobiDB-lite"/>
    </source>
</evidence>
<feature type="transmembrane region" description="Helical" evidence="2">
    <location>
        <begin position="243"/>
        <end position="263"/>
    </location>
</feature>
<evidence type="ECO:0000313" key="4">
    <source>
        <dbReference type="Proteomes" id="UP001418444"/>
    </source>
</evidence>
<dbReference type="Proteomes" id="UP001418444">
    <property type="component" value="Unassembled WGS sequence"/>
</dbReference>
<sequence>MAHDSSRTGAVPPRILEIRTHGVSGTPPEQVLADEIGAMPPGDVVAVPGSLSPDRGFVHRVDAHRKPVPVGDDPNHHVWAYHWGRMTSGGWKKALWAVLVPFALINTAYAMLPAHDDTWSARLSRWAVHLLGVALTVVFTLQLSLVAYDILAYQCLGPAARPGETACLTPLGLDDHLRHNPTALAWAATGVVVLVLMIGGLVTRISDIDTRGALRPDEQADHPGARAGLARADFYDGDVTAPILRTVHGIAAPTAVTVMILVVGAPSQYWPIPVAVLGLLGAVLLIVDLWPREKLAHLGTPAGEWALRIGGFGAVVAANAVVFAVAGVRLPDQLERPADDVGARALAGADGPVWIALVVCAFSWLALCGTLLLTGSFRRRRDLPKPYRPWLFGATPLLLTGLGVMLGAGFGAGLARLIGLAGRGGSPVVVLPRVYDTIALQWGLVTVLLGAALAGFAVGVATSWWWGRNPIAECLSEVGPGGSRAGELSGVQRWNLRRRVWLATLNRYVQYPIAGFFSAAVVAALVAAIAPDHFGAPLRVLGAFALLAFVLGLGFLIQRAINNPDGAGRTLGVLWDVASFWPREGHPVVPPAYAPVVITDIVRRVRDEVARHPGTRIVLCGHSQGSLIMYAAAQRLTQTAEPVTGLALLSYGSQLQWAYGRTFPDYLDFDSHVQLTGALDGRWINLIRFTDPVGGPVLSWGLSAPDPAGTPVEGTMLTAHGAEPATGEFLGGTRTRVLAIGAERRLPDPPLAQAYPFGRGHSNYMREPIWPSLIADLTGGRERDTVDSTADRPEETAPWPRRSGPN</sequence>
<gene>
    <name evidence="3" type="ORF">GCM10022231_08880</name>
</gene>
<evidence type="ECO:0000313" key="3">
    <source>
        <dbReference type="EMBL" id="GAA3952966.1"/>
    </source>
</evidence>
<feature type="transmembrane region" description="Helical" evidence="2">
    <location>
        <begin position="183"/>
        <end position="202"/>
    </location>
</feature>
<organism evidence="3 4">
    <name type="scientific">Gordonia caeni</name>
    <dbReference type="NCBI Taxonomy" id="1007097"/>
    <lineage>
        <taxon>Bacteria</taxon>
        <taxon>Bacillati</taxon>
        <taxon>Actinomycetota</taxon>
        <taxon>Actinomycetes</taxon>
        <taxon>Mycobacteriales</taxon>
        <taxon>Gordoniaceae</taxon>
        <taxon>Gordonia</taxon>
    </lineage>
</organism>
<dbReference type="InterPro" id="IPR029058">
    <property type="entry name" value="AB_hydrolase_fold"/>
</dbReference>
<name>A0ABP7NS34_9ACTN</name>
<feature type="transmembrane region" description="Helical" evidence="2">
    <location>
        <begin position="438"/>
        <end position="466"/>
    </location>
</feature>
<feature type="compositionally biased region" description="Basic and acidic residues" evidence="1">
    <location>
        <begin position="780"/>
        <end position="795"/>
    </location>
</feature>
<feature type="transmembrane region" description="Helical" evidence="2">
    <location>
        <begin position="351"/>
        <end position="373"/>
    </location>
</feature>